<accession>A0A7J7C286</accession>
<dbReference type="Pfam" id="PF16135">
    <property type="entry name" value="TDBD"/>
    <property type="match status" value="1"/>
</dbReference>
<evidence type="ECO:0000256" key="3">
    <source>
        <dbReference type="ARBA" id="ARBA00022771"/>
    </source>
</evidence>
<dbReference type="AlphaFoldDB" id="A0A7J7C286"/>
<evidence type="ECO:0000313" key="8">
    <source>
        <dbReference type="Proteomes" id="UP000593562"/>
    </source>
</evidence>
<dbReference type="GO" id="GO:0008270">
    <property type="term" value="F:zinc ion binding"/>
    <property type="evidence" value="ECO:0007669"/>
    <property type="project" value="UniProtKB-KW"/>
</dbReference>
<dbReference type="PANTHER" id="PTHR46508">
    <property type="entry name" value="PHD FINGER FAMILY PROTEIN"/>
    <property type="match status" value="1"/>
</dbReference>
<dbReference type="InParanoid" id="A0A7J7C286"/>
<sequence length="205" mass="23255">MVKAEGVEDNHVQRQFHRIDDLPELLEYLNPKDGLVTCDGIICKCCSKMFSVSEFKTHAGFNQSHPFLYLFIESDEYETRGKKNGTLILQDDENDQNDDSFRFCDDRSELICFVKCPSAFHQACLFTQDLHEGSWYCTNCTCQICSNLVNGAKASYVDALKYLQCKHKYHEACLKGVKIYEQAVSVTQIYGGSCLEVVSIDLPSA</sequence>
<keyword evidence="4" id="KW-0862">Zinc</keyword>
<comment type="caution">
    <text evidence="7">The sequence shown here is derived from an EMBL/GenBank/DDBJ whole genome shotgun (WGS) entry which is preliminary data.</text>
</comment>
<keyword evidence="2" id="KW-0479">Metal-binding</keyword>
<dbReference type="InterPro" id="IPR011011">
    <property type="entry name" value="Znf_FYVE_PHD"/>
</dbReference>
<keyword evidence="7" id="KW-0012">Acyltransferase</keyword>
<organism evidence="7 8">
    <name type="scientific">Tripterygium wilfordii</name>
    <name type="common">Thunder God vine</name>
    <dbReference type="NCBI Taxonomy" id="458696"/>
    <lineage>
        <taxon>Eukaryota</taxon>
        <taxon>Viridiplantae</taxon>
        <taxon>Streptophyta</taxon>
        <taxon>Embryophyta</taxon>
        <taxon>Tracheophyta</taxon>
        <taxon>Spermatophyta</taxon>
        <taxon>Magnoliopsida</taxon>
        <taxon>eudicotyledons</taxon>
        <taxon>Gunneridae</taxon>
        <taxon>Pentapetalae</taxon>
        <taxon>rosids</taxon>
        <taxon>fabids</taxon>
        <taxon>Celastrales</taxon>
        <taxon>Celastraceae</taxon>
        <taxon>Tripterygium</taxon>
    </lineage>
</organism>
<gene>
    <name evidence="7" type="ORF">HS088_TW21G00424</name>
</gene>
<keyword evidence="5" id="KW-0539">Nucleus</keyword>
<dbReference type="InterPro" id="IPR032308">
    <property type="entry name" value="TDBD"/>
</dbReference>
<dbReference type="GO" id="GO:0005634">
    <property type="term" value="C:nucleus"/>
    <property type="evidence" value="ECO:0007669"/>
    <property type="project" value="UniProtKB-SubCell"/>
</dbReference>
<dbReference type="SUPFAM" id="SSF57903">
    <property type="entry name" value="FYVE/PHD zinc finger"/>
    <property type="match status" value="1"/>
</dbReference>
<dbReference type="GO" id="GO:0016746">
    <property type="term" value="F:acyltransferase activity"/>
    <property type="evidence" value="ECO:0007669"/>
    <property type="project" value="UniProtKB-KW"/>
</dbReference>
<evidence type="ECO:0000259" key="6">
    <source>
        <dbReference type="Pfam" id="PF16135"/>
    </source>
</evidence>
<evidence type="ECO:0000256" key="1">
    <source>
        <dbReference type="ARBA" id="ARBA00004123"/>
    </source>
</evidence>
<feature type="domain" description="Tify" evidence="6">
    <location>
        <begin position="34"/>
        <end position="74"/>
    </location>
</feature>
<proteinExistence type="predicted"/>
<evidence type="ECO:0000256" key="5">
    <source>
        <dbReference type="ARBA" id="ARBA00023242"/>
    </source>
</evidence>
<protein>
    <submittedName>
        <fullName evidence="7">Acyl-CoA N-acyltransferase with RING/FYVE/PHD-type zinc finger protein putative isoform 4</fullName>
    </submittedName>
</protein>
<keyword evidence="7" id="KW-0808">Transferase</keyword>
<comment type="subcellular location">
    <subcellularLocation>
        <location evidence="1">Nucleus</location>
    </subcellularLocation>
</comment>
<evidence type="ECO:0000256" key="4">
    <source>
        <dbReference type="ARBA" id="ARBA00022833"/>
    </source>
</evidence>
<name>A0A7J7C286_TRIWF</name>
<evidence type="ECO:0000256" key="2">
    <source>
        <dbReference type="ARBA" id="ARBA00022723"/>
    </source>
</evidence>
<dbReference type="InterPro" id="IPR013083">
    <property type="entry name" value="Znf_RING/FYVE/PHD"/>
</dbReference>
<dbReference type="EMBL" id="JAAARO010000021">
    <property type="protein sequence ID" value="KAF5728279.1"/>
    <property type="molecule type" value="Genomic_DNA"/>
</dbReference>
<dbReference type="Proteomes" id="UP000593562">
    <property type="component" value="Unassembled WGS sequence"/>
</dbReference>
<reference evidence="7 8" key="1">
    <citation type="journal article" date="2020" name="Nat. Commun.">
        <title>Genome of Tripterygium wilfordii and identification of cytochrome P450 involved in triptolide biosynthesis.</title>
        <authorList>
            <person name="Tu L."/>
            <person name="Su P."/>
            <person name="Zhang Z."/>
            <person name="Gao L."/>
            <person name="Wang J."/>
            <person name="Hu T."/>
            <person name="Zhou J."/>
            <person name="Zhang Y."/>
            <person name="Zhao Y."/>
            <person name="Liu Y."/>
            <person name="Song Y."/>
            <person name="Tong Y."/>
            <person name="Lu Y."/>
            <person name="Yang J."/>
            <person name="Xu C."/>
            <person name="Jia M."/>
            <person name="Peters R.J."/>
            <person name="Huang L."/>
            <person name="Gao W."/>
        </authorList>
    </citation>
    <scope>NUCLEOTIDE SEQUENCE [LARGE SCALE GENOMIC DNA]</scope>
    <source>
        <strain evidence="8">cv. XIE 37</strain>
        <tissue evidence="7">Leaf</tissue>
    </source>
</reference>
<keyword evidence="8" id="KW-1185">Reference proteome</keyword>
<evidence type="ECO:0000313" key="7">
    <source>
        <dbReference type="EMBL" id="KAF5728279.1"/>
    </source>
</evidence>
<keyword evidence="3" id="KW-0863">Zinc-finger</keyword>
<dbReference type="Gene3D" id="3.30.40.10">
    <property type="entry name" value="Zinc/RING finger domain, C3HC4 (zinc finger)"/>
    <property type="match status" value="1"/>
</dbReference>
<dbReference type="PANTHER" id="PTHR46508:SF2">
    <property type="entry name" value="INCREASED DNA METHYLATION 1"/>
    <property type="match status" value="1"/>
</dbReference>